<dbReference type="PROSITE" id="PS51257">
    <property type="entry name" value="PROKAR_LIPOPROTEIN"/>
    <property type="match status" value="1"/>
</dbReference>
<comment type="caution">
    <text evidence="4">The sequence shown here is derived from an EMBL/GenBank/DDBJ whole genome shotgun (WGS) entry which is preliminary data.</text>
</comment>
<evidence type="ECO:0000313" key="4">
    <source>
        <dbReference type="EMBL" id="GAA2337087.1"/>
    </source>
</evidence>
<dbReference type="CDD" id="cd01833">
    <property type="entry name" value="XynB_like"/>
    <property type="match status" value="1"/>
</dbReference>
<dbReference type="InterPro" id="IPR008965">
    <property type="entry name" value="CBM2/CBM3_carb-bd_dom_sf"/>
</dbReference>
<dbReference type="InterPro" id="IPR051532">
    <property type="entry name" value="Ester_Hydrolysis_Enzymes"/>
</dbReference>
<dbReference type="PANTHER" id="PTHR30383">
    <property type="entry name" value="THIOESTERASE 1/PROTEASE 1/LYSOPHOSPHOLIPASE L1"/>
    <property type="match status" value="1"/>
</dbReference>
<accession>A0ABN3FTI9</accession>
<sequence>MRLRMMSTISAVLACVAATVLLALPGAAAAAPVRIMPLGDSITGSPGCWRALLWQALQSGGYTNIDFVGTQPPQGCSVPYDGDGEGHGGALVTAVADQNQLPGWLAATHPDVVLMHFGTNDVWSNRSVDTILAAYSKLLDQMRASNPAMRLLVAQIIPMNPSSCPECAQRVVALNAAIPGWAAAHTTAASPVVVVDQWTGFDTAADTGDGVHPNDNGNRKMADRWYPPLAAVLNKVPTSPSASTSASASATPSASASASPSASTGTSACTATYKVTNQWQGGFQAEVTVKATTAITGWTTRFTFANGEQVTQSWNATLTQSGAAVTASNVAWNGTLAAGATVSYGFIGSGTGGTPAVACTKS</sequence>
<dbReference type="RefSeq" id="WP_344611793.1">
    <property type="nucleotide sequence ID" value="NZ_BAAARV010000016.1"/>
</dbReference>
<dbReference type="SUPFAM" id="SSF49384">
    <property type="entry name" value="Carbohydrate-binding domain"/>
    <property type="match status" value="1"/>
</dbReference>
<proteinExistence type="predicted"/>
<dbReference type="Proteomes" id="UP001501444">
    <property type="component" value="Unassembled WGS sequence"/>
</dbReference>
<feature type="signal peptide" evidence="2">
    <location>
        <begin position="1"/>
        <end position="30"/>
    </location>
</feature>
<dbReference type="InterPro" id="IPR013830">
    <property type="entry name" value="SGNH_hydro"/>
</dbReference>
<dbReference type="Pfam" id="PF13472">
    <property type="entry name" value="Lipase_GDSL_2"/>
    <property type="match status" value="1"/>
</dbReference>
<reference evidence="4 5" key="1">
    <citation type="journal article" date="2019" name="Int. J. Syst. Evol. Microbiol.">
        <title>The Global Catalogue of Microorganisms (GCM) 10K type strain sequencing project: providing services to taxonomists for standard genome sequencing and annotation.</title>
        <authorList>
            <consortium name="The Broad Institute Genomics Platform"/>
            <consortium name="The Broad Institute Genome Sequencing Center for Infectious Disease"/>
            <person name="Wu L."/>
            <person name="Ma J."/>
        </authorList>
    </citation>
    <scope>NUCLEOTIDE SEQUENCE [LARGE SCALE GENOMIC DNA]</scope>
    <source>
        <strain evidence="4 5">JCM 3272</strain>
    </source>
</reference>
<dbReference type="PANTHER" id="PTHR30383:SF2">
    <property type="entry name" value="CELLULOSE-BINDING PROTEIN"/>
    <property type="match status" value="1"/>
</dbReference>
<feature type="domain" description="CBM2" evidence="3">
    <location>
        <begin position="262"/>
        <end position="362"/>
    </location>
</feature>
<evidence type="ECO:0000259" key="3">
    <source>
        <dbReference type="PROSITE" id="PS51173"/>
    </source>
</evidence>
<keyword evidence="5" id="KW-1185">Reference proteome</keyword>
<feature type="region of interest" description="Disordered" evidence="1">
    <location>
        <begin position="240"/>
        <end position="264"/>
    </location>
</feature>
<name>A0ABN3FTI9_9ACTN</name>
<feature type="chain" id="PRO_5045822726" description="CBM2 domain-containing protein" evidence="2">
    <location>
        <begin position="31"/>
        <end position="362"/>
    </location>
</feature>
<gene>
    <name evidence="4" type="ORF">GCM10010170_017900</name>
</gene>
<evidence type="ECO:0000313" key="5">
    <source>
        <dbReference type="Proteomes" id="UP001501444"/>
    </source>
</evidence>
<keyword evidence="2" id="KW-0732">Signal</keyword>
<dbReference type="SUPFAM" id="SSF52266">
    <property type="entry name" value="SGNH hydrolase"/>
    <property type="match status" value="1"/>
</dbReference>
<dbReference type="InterPro" id="IPR012291">
    <property type="entry name" value="CBM2_carb-bd_dom_sf"/>
</dbReference>
<dbReference type="InterPro" id="IPR001919">
    <property type="entry name" value="CBD2"/>
</dbReference>
<dbReference type="EMBL" id="BAAARV010000016">
    <property type="protein sequence ID" value="GAA2337087.1"/>
    <property type="molecule type" value="Genomic_DNA"/>
</dbReference>
<dbReference type="PROSITE" id="PS51173">
    <property type="entry name" value="CBM2"/>
    <property type="match status" value="1"/>
</dbReference>
<dbReference type="Gene3D" id="3.40.50.1110">
    <property type="entry name" value="SGNH hydrolase"/>
    <property type="match status" value="1"/>
</dbReference>
<evidence type="ECO:0000256" key="2">
    <source>
        <dbReference type="SAM" id="SignalP"/>
    </source>
</evidence>
<protein>
    <recommendedName>
        <fullName evidence="3">CBM2 domain-containing protein</fullName>
    </recommendedName>
</protein>
<dbReference type="SMART" id="SM00637">
    <property type="entry name" value="CBD_II"/>
    <property type="match status" value="1"/>
</dbReference>
<dbReference type="InterPro" id="IPR036514">
    <property type="entry name" value="SGNH_hydro_sf"/>
</dbReference>
<evidence type="ECO:0000256" key="1">
    <source>
        <dbReference type="SAM" id="MobiDB-lite"/>
    </source>
</evidence>
<organism evidence="4 5">
    <name type="scientific">Dactylosporangium salmoneum</name>
    <dbReference type="NCBI Taxonomy" id="53361"/>
    <lineage>
        <taxon>Bacteria</taxon>
        <taxon>Bacillati</taxon>
        <taxon>Actinomycetota</taxon>
        <taxon>Actinomycetes</taxon>
        <taxon>Micromonosporales</taxon>
        <taxon>Micromonosporaceae</taxon>
        <taxon>Dactylosporangium</taxon>
    </lineage>
</organism>
<dbReference type="Pfam" id="PF00553">
    <property type="entry name" value="CBM_2"/>
    <property type="match status" value="1"/>
</dbReference>
<dbReference type="Gene3D" id="2.60.40.290">
    <property type="match status" value="1"/>
</dbReference>